<dbReference type="InterPro" id="IPR000281">
    <property type="entry name" value="HTH_RpiR"/>
</dbReference>
<dbReference type="Gene3D" id="3.40.50.10490">
    <property type="entry name" value="Glucose-6-phosphate isomerase like protein, domain 1"/>
    <property type="match status" value="1"/>
</dbReference>
<feature type="domain" description="SIS" evidence="6">
    <location>
        <begin position="145"/>
        <end position="283"/>
    </location>
</feature>
<keyword evidence="3" id="KW-0804">Transcription</keyword>
<protein>
    <submittedName>
        <fullName evidence="7">MurR/RpiR family transcriptional regulator</fullName>
    </submittedName>
</protein>
<evidence type="ECO:0000259" key="6">
    <source>
        <dbReference type="PROSITE" id="PS51464"/>
    </source>
</evidence>
<proteinExistence type="predicted"/>
<keyword evidence="2" id="KW-0238">DNA-binding</keyword>
<feature type="region of interest" description="Disordered" evidence="4">
    <location>
        <begin position="301"/>
        <end position="323"/>
    </location>
</feature>
<evidence type="ECO:0000256" key="3">
    <source>
        <dbReference type="ARBA" id="ARBA00023163"/>
    </source>
</evidence>
<evidence type="ECO:0000259" key="5">
    <source>
        <dbReference type="PROSITE" id="PS51071"/>
    </source>
</evidence>
<evidence type="ECO:0000256" key="4">
    <source>
        <dbReference type="SAM" id="MobiDB-lite"/>
    </source>
</evidence>
<dbReference type="PANTHER" id="PTHR30514:SF18">
    <property type="entry name" value="RPIR-FAMILY TRANSCRIPTIONAL REGULATOR"/>
    <property type="match status" value="1"/>
</dbReference>
<dbReference type="InterPro" id="IPR047640">
    <property type="entry name" value="RpiR-like"/>
</dbReference>
<dbReference type="InterPro" id="IPR001347">
    <property type="entry name" value="SIS_dom"/>
</dbReference>
<dbReference type="PROSITE" id="PS51464">
    <property type="entry name" value="SIS"/>
    <property type="match status" value="1"/>
</dbReference>
<dbReference type="EMBL" id="JBEWSZ010000002">
    <property type="protein sequence ID" value="MET2831000.1"/>
    <property type="molecule type" value="Genomic_DNA"/>
</dbReference>
<keyword evidence="8" id="KW-1185">Reference proteome</keyword>
<sequence>MLLAYGTESALSGTTGPVERVTFDEHVQSTLGTLTPAEQRMALFFVEQKHAVLLGSAAQIGEMASASDATVVRTARSLGFDSLSKLRKELLAELTGTPSPAKRLEHTLDATGANGEGALSHVIGIHESVLDVLKRPDMSQRFSNAVEILSKARRRHIFGIGPSGAMADYAALQFNRIGLSASAMSVAGVGLADRLLWIEPGDAILMIAQAPLYREVTVVLAEAQRQGVPVVLISDNLGARVADQIAELLPVPRGKADHLAMHGGTMVLIEAMIIGLASRHREAALDNLDRFSALRGALDKSWTKRGTRKSKSRSKPNTDIENS</sequence>
<dbReference type="InterPro" id="IPR036388">
    <property type="entry name" value="WH-like_DNA-bd_sf"/>
</dbReference>
<dbReference type="InterPro" id="IPR009057">
    <property type="entry name" value="Homeodomain-like_sf"/>
</dbReference>
<dbReference type="PROSITE" id="PS51071">
    <property type="entry name" value="HTH_RPIR"/>
    <property type="match status" value="1"/>
</dbReference>
<dbReference type="Proteomes" id="UP001548832">
    <property type="component" value="Unassembled WGS sequence"/>
</dbReference>
<keyword evidence="1" id="KW-0805">Transcription regulation</keyword>
<dbReference type="Pfam" id="PF01380">
    <property type="entry name" value="SIS"/>
    <property type="match status" value="1"/>
</dbReference>
<feature type="compositionally biased region" description="Basic residues" evidence="4">
    <location>
        <begin position="303"/>
        <end position="314"/>
    </location>
</feature>
<dbReference type="RefSeq" id="WP_354463092.1">
    <property type="nucleotide sequence ID" value="NZ_JBEWSZ010000002.1"/>
</dbReference>
<dbReference type="Pfam" id="PF01418">
    <property type="entry name" value="HTH_6"/>
    <property type="match status" value="1"/>
</dbReference>
<dbReference type="SUPFAM" id="SSF53697">
    <property type="entry name" value="SIS domain"/>
    <property type="match status" value="1"/>
</dbReference>
<dbReference type="Gene3D" id="1.10.10.10">
    <property type="entry name" value="Winged helix-like DNA-binding domain superfamily/Winged helix DNA-binding domain"/>
    <property type="match status" value="1"/>
</dbReference>
<evidence type="ECO:0000313" key="8">
    <source>
        <dbReference type="Proteomes" id="UP001548832"/>
    </source>
</evidence>
<dbReference type="InterPro" id="IPR035472">
    <property type="entry name" value="RpiR-like_SIS"/>
</dbReference>
<dbReference type="PANTHER" id="PTHR30514">
    <property type="entry name" value="GLUCOKINASE"/>
    <property type="match status" value="1"/>
</dbReference>
<evidence type="ECO:0000256" key="1">
    <source>
        <dbReference type="ARBA" id="ARBA00023015"/>
    </source>
</evidence>
<evidence type="ECO:0000256" key="2">
    <source>
        <dbReference type="ARBA" id="ARBA00023125"/>
    </source>
</evidence>
<feature type="domain" description="HTH rpiR-type" evidence="5">
    <location>
        <begin position="21"/>
        <end position="97"/>
    </location>
</feature>
<dbReference type="CDD" id="cd05013">
    <property type="entry name" value="SIS_RpiR"/>
    <property type="match status" value="1"/>
</dbReference>
<organism evidence="7 8">
    <name type="scientific">Mesorhizobium shangrilense</name>
    <dbReference type="NCBI Taxonomy" id="460060"/>
    <lineage>
        <taxon>Bacteria</taxon>
        <taxon>Pseudomonadati</taxon>
        <taxon>Pseudomonadota</taxon>
        <taxon>Alphaproteobacteria</taxon>
        <taxon>Hyphomicrobiales</taxon>
        <taxon>Phyllobacteriaceae</taxon>
        <taxon>Mesorhizobium</taxon>
    </lineage>
</organism>
<dbReference type="InterPro" id="IPR046348">
    <property type="entry name" value="SIS_dom_sf"/>
</dbReference>
<name>A0ABV2DLV9_9HYPH</name>
<reference evidence="7 8" key="1">
    <citation type="submission" date="2024-06" db="EMBL/GenBank/DDBJ databases">
        <authorList>
            <person name="Kim D.-U."/>
        </authorList>
    </citation>
    <scope>NUCLEOTIDE SEQUENCE [LARGE SCALE GENOMIC DNA]</scope>
    <source>
        <strain evidence="7 8">KACC15460</strain>
    </source>
</reference>
<evidence type="ECO:0000313" key="7">
    <source>
        <dbReference type="EMBL" id="MET2831000.1"/>
    </source>
</evidence>
<gene>
    <name evidence="7" type="ORF">ABVQ20_28850</name>
</gene>
<accession>A0ABV2DLV9</accession>
<comment type="caution">
    <text evidence="7">The sequence shown here is derived from an EMBL/GenBank/DDBJ whole genome shotgun (WGS) entry which is preliminary data.</text>
</comment>
<dbReference type="SUPFAM" id="SSF46689">
    <property type="entry name" value="Homeodomain-like"/>
    <property type="match status" value="1"/>
</dbReference>